<comment type="caution">
    <text evidence="1">The sequence shown here is derived from an EMBL/GenBank/DDBJ whole genome shotgun (WGS) entry which is preliminary data.</text>
</comment>
<keyword evidence="2" id="KW-1185">Reference proteome</keyword>
<dbReference type="Proteomes" id="UP001218788">
    <property type="component" value="Unassembled WGS sequence"/>
</dbReference>
<reference evidence="1 2" key="1">
    <citation type="submission" date="2022-10" db="EMBL/GenBank/DDBJ databases">
        <title>Alteromonas sp. chi3 Genome sequencing.</title>
        <authorList>
            <person name="Park S."/>
        </authorList>
    </citation>
    <scope>NUCLEOTIDE SEQUENCE [LARGE SCALE GENOMIC DNA]</scope>
    <source>
        <strain evidence="2">chi3</strain>
    </source>
</reference>
<evidence type="ECO:0000313" key="2">
    <source>
        <dbReference type="Proteomes" id="UP001218788"/>
    </source>
</evidence>
<name>A0ABT5L2Q2_9ALTE</name>
<proteinExistence type="predicted"/>
<gene>
    <name evidence="1" type="ORF">OIK42_08280</name>
</gene>
<organism evidence="1 2">
    <name type="scientific">Alteromonas gilva</name>
    <dbReference type="NCBI Taxonomy" id="2987522"/>
    <lineage>
        <taxon>Bacteria</taxon>
        <taxon>Pseudomonadati</taxon>
        <taxon>Pseudomonadota</taxon>
        <taxon>Gammaproteobacteria</taxon>
        <taxon>Alteromonadales</taxon>
        <taxon>Alteromonadaceae</taxon>
        <taxon>Alteromonas/Salinimonas group</taxon>
        <taxon>Alteromonas</taxon>
    </lineage>
</organism>
<protein>
    <submittedName>
        <fullName evidence="1">Uncharacterized protein</fullName>
    </submittedName>
</protein>
<sequence>MNAVMLAKGWCKNGAAGARQALADFWYDVATQDTGFDVPDPIKSSVTKW</sequence>
<accession>A0ABT5L2Q2</accession>
<evidence type="ECO:0000313" key="1">
    <source>
        <dbReference type="EMBL" id="MDC8830756.1"/>
    </source>
</evidence>
<dbReference type="EMBL" id="JAQQXP010000001">
    <property type="protein sequence ID" value="MDC8830756.1"/>
    <property type="molecule type" value="Genomic_DNA"/>
</dbReference>